<dbReference type="OrthoDB" id="9800607at2"/>
<proteinExistence type="inferred from homology"/>
<dbReference type="AlphaFoldDB" id="T0L1U9"/>
<dbReference type="GO" id="GO:0009055">
    <property type="term" value="F:electron transfer activity"/>
    <property type="evidence" value="ECO:0007669"/>
    <property type="project" value="InterPro"/>
</dbReference>
<sequence>MYFNIKSNVYHVGNVDWEIEHYQGFKYSTHRGSSYNAYLIEEEKTVLIDTVSEPFTDVFIKNLKNKIDLKKIDYIVINHGEKDHTGALPELMSYIPDTPIYCTKNCVKSLKGQYHKDWNFVVVKSGDTLSLGKKELTFVEMPMLHWPDSMACYLSQDNILFSNDAFGQHYASSALYNDEVDQCELFIECLKYYANILTPYNKLVTRKINEILSMNLDIDMICTSHGVIWRDNPTQIVELYLKWAENYKENQITILYDTMWDATRLMAEAIAKGLIQEDSEVRVKLLHLSKKDKNDVISEVFKSKAILVGSPTVNKGVLTSLASIFELIKSLGFKEKQAASFGSYGWSGENIKVLNEKLKESGFELVNDGLKIAWTPDKEGIESCMNFGREFAKSTKF</sequence>
<evidence type="ECO:0000313" key="3">
    <source>
        <dbReference type="EMBL" id="EQB39763.1"/>
    </source>
</evidence>
<dbReference type="PIRSF" id="PIRSF005243">
    <property type="entry name" value="ROO"/>
    <property type="match status" value="1"/>
</dbReference>
<dbReference type="PANTHER" id="PTHR43717">
    <property type="entry name" value="ANAEROBIC NITRIC OXIDE REDUCTASE FLAVORUBREDOXIN"/>
    <property type="match status" value="1"/>
</dbReference>
<protein>
    <submittedName>
        <fullName evidence="3">Metallo-beta-lactamase</fullName>
    </submittedName>
</protein>
<dbReference type="PANTHER" id="PTHR43717:SF1">
    <property type="entry name" value="ANAEROBIC NITRIC OXIDE REDUCTASE FLAVORUBREDOXIN"/>
    <property type="match status" value="1"/>
</dbReference>
<dbReference type="SUPFAM" id="SSF56281">
    <property type="entry name" value="Metallo-hydrolase/oxidoreductase"/>
    <property type="match status" value="1"/>
</dbReference>
<dbReference type="GO" id="GO:0016491">
    <property type="term" value="F:oxidoreductase activity"/>
    <property type="evidence" value="ECO:0007669"/>
    <property type="project" value="InterPro"/>
</dbReference>
<evidence type="ECO:0000256" key="1">
    <source>
        <dbReference type="ARBA" id="ARBA00007121"/>
    </source>
</evidence>
<dbReference type="InterPro" id="IPR029039">
    <property type="entry name" value="Flavoprotein-like_sf"/>
</dbReference>
<name>T0L1U9_9BACT</name>
<organism evidence="3 4">
    <name type="scientific">Sulfurimonas hongkongensis</name>
    <dbReference type="NCBI Taxonomy" id="1172190"/>
    <lineage>
        <taxon>Bacteria</taxon>
        <taxon>Pseudomonadati</taxon>
        <taxon>Campylobacterota</taxon>
        <taxon>Epsilonproteobacteria</taxon>
        <taxon>Campylobacterales</taxon>
        <taxon>Sulfurimonadaceae</taxon>
        <taxon>Sulfurimonas</taxon>
    </lineage>
</organism>
<comment type="caution">
    <text evidence="3">The sequence shown here is derived from an EMBL/GenBank/DDBJ whole genome shotgun (WGS) entry which is preliminary data.</text>
</comment>
<dbReference type="InterPro" id="IPR036866">
    <property type="entry name" value="RibonucZ/Hydroxyglut_hydro"/>
</dbReference>
<dbReference type="NCBIfam" id="NF008887">
    <property type="entry name" value="PRK11921.1"/>
    <property type="match status" value="1"/>
</dbReference>
<gene>
    <name evidence="3" type="ORF">M947_04095</name>
</gene>
<comment type="similarity">
    <text evidence="1">In the N-terminal section; belongs to the zinc metallo-hydrolase group 3 family.</text>
</comment>
<reference evidence="3 4" key="1">
    <citation type="submission" date="2013-07" db="EMBL/GenBank/DDBJ databases">
        <title>Sulfurimonas hongkongensis AST-10 Genome Sequencing.</title>
        <authorList>
            <person name="Cai L."/>
            <person name="Zhang T."/>
        </authorList>
    </citation>
    <scope>NUCLEOTIDE SEQUENCE [LARGE SCALE GENOMIC DNA]</scope>
    <source>
        <strain evidence="3 4">AST-10</strain>
    </source>
</reference>
<dbReference type="GO" id="GO:0010181">
    <property type="term" value="F:FMN binding"/>
    <property type="evidence" value="ECO:0007669"/>
    <property type="project" value="InterPro"/>
</dbReference>
<dbReference type="GO" id="GO:0046872">
    <property type="term" value="F:metal ion binding"/>
    <property type="evidence" value="ECO:0007669"/>
    <property type="project" value="InterPro"/>
</dbReference>
<dbReference type="Gene3D" id="3.40.50.360">
    <property type="match status" value="1"/>
</dbReference>
<dbReference type="InterPro" id="IPR008254">
    <property type="entry name" value="Flavodoxin/NO_synth"/>
</dbReference>
<feature type="domain" description="Flavodoxin-like" evidence="2">
    <location>
        <begin position="252"/>
        <end position="392"/>
    </location>
</feature>
<evidence type="ECO:0000259" key="2">
    <source>
        <dbReference type="PROSITE" id="PS50902"/>
    </source>
</evidence>
<keyword evidence="4" id="KW-1185">Reference proteome</keyword>
<dbReference type="Proteomes" id="UP000015520">
    <property type="component" value="Unassembled WGS sequence"/>
</dbReference>
<dbReference type="PROSITE" id="PS50902">
    <property type="entry name" value="FLAVODOXIN_LIKE"/>
    <property type="match status" value="1"/>
</dbReference>
<dbReference type="Pfam" id="PF00258">
    <property type="entry name" value="Flavodoxin_1"/>
    <property type="match status" value="1"/>
</dbReference>
<dbReference type="InterPro" id="IPR001279">
    <property type="entry name" value="Metallo-B-lactamas"/>
</dbReference>
<dbReference type="InterPro" id="IPR016440">
    <property type="entry name" value="Rubredoxin-O_OxRdtase"/>
</dbReference>
<dbReference type="SUPFAM" id="SSF52218">
    <property type="entry name" value="Flavoproteins"/>
    <property type="match status" value="1"/>
</dbReference>
<accession>T0L1U9</accession>
<dbReference type="STRING" id="1172190.M947_04095"/>
<dbReference type="Pfam" id="PF19583">
    <property type="entry name" value="ODP"/>
    <property type="match status" value="1"/>
</dbReference>
<dbReference type="InterPro" id="IPR045761">
    <property type="entry name" value="ODP_dom"/>
</dbReference>
<evidence type="ECO:0000313" key="4">
    <source>
        <dbReference type="Proteomes" id="UP000015520"/>
    </source>
</evidence>
<dbReference type="PATRIC" id="fig|1172190.3.peg.795"/>
<dbReference type="EMBL" id="AUPZ01000005">
    <property type="protein sequence ID" value="EQB39763.1"/>
    <property type="molecule type" value="Genomic_DNA"/>
</dbReference>
<dbReference type="RefSeq" id="WP_021287090.1">
    <property type="nucleotide sequence ID" value="NZ_AUPZ01000005.1"/>
</dbReference>
<dbReference type="CDD" id="cd07709">
    <property type="entry name" value="flavodiiron_proteins_MBL-fold"/>
    <property type="match status" value="1"/>
</dbReference>
<dbReference type="eggNOG" id="COG0426">
    <property type="taxonomic scope" value="Bacteria"/>
</dbReference>
<dbReference type="Gene3D" id="3.60.15.10">
    <property type="entry name" value="Ribonuclease Z/Hydroxyacylglutathione hydrolase-like"/>
    <property type="match status" value="1"/>
</dbReference>
<dbReference type="SMART" id="SM00849">
    <property type="entry name" value="Lactamase_B"/>
    <property type="match status" value="1"/>
</dbReference>